<keyword evidence="3" id="KW-0479">Metal-binding</keyword>
<dbReference type="AlphaFoldDB" id="A0AAE3XP75"/>
<keyword evidence="4" id="KW-0408">Iron</keyword>
<dbReference type="GO" id="GO:0009055">
    <property type="term" value="F:electron transfer activity"/>
    <property type="evidence" value="ECO:0007669"/>
    <property type="project" value="TreeGrafter"/>
</dbReference>
<dbReference type="GO" id="GO:0051537">
    <property type="term" value="F:2 iron, 2 sulfur cluster binding"/>
    <property type="evidence" value="ECO:0007669"/>
    <property type="project" value="UniProtKB-KW"/>
</dbReference>
<dbReference type="PANTHER" id="PTHR23426">
    <property type="entry name" value="FERREDOXIN/ADRENODOXIN"/>
    <property type="match status" value="1"/>
</dbReference>
<organism evidence="8 9">
    <name type="scientific">Aureibacter tunicatorum</name>
    <dbReference type="NCBI Taxonomy" id="866807"/>
    <lineage>
        <taxon>Bacteria</taxon>
        <taxon>Pseudomonadati</taxon>
        <taxon>Bacteroidota</taxon>
        <taxon>Cytophagia</taxon>
        <taxon>Cytophagales</taxon>
        <taxon>Persicobacteraceae</taxon>
        <taxon>Aureibacter</taxon>
    </lineage>
</organism>
<evidence type="ECO:0000313" key="9">
    <source>
        <dbReference type="Proteomes" id="UP001185092"/>
    </source>
</evidence>
<comment type="cofactor">
    <cofactor evidence="6">
        <name>[2Fe-2S] cluster</name>
        <dbReference type="ChEBI" id="CHEBI:190135"/>
    </cofactor>
</comment>
<dbReference type="Gene3D" id="3.10.20.30">
    <property type="match status" value="1"/>
</dbReference>
<keyword evidence="2" id="KW-0001">2Fe-2S</keyword>
<name>A0AAE3XP75_9BACT</name>
<evidence type="ECO:0000259" key="7">
    <source>
        <dbReference type="Pfam" id="PF00111"/>
    </source>
</evidence>
<dbReference type="InterPro" id="IPR001055">
    <property type="entry name" value="Adrenodoxin-like"/>
</dbReference>
<evidence type="ECO:0000256" key="3">
    <source>
        <dbReference type="ARBA" id="ARBA00022723"/>
    </source>
</evidence>
<dbReference type="SUPFAM" id="SSF54292">
    <property type="entry name" value="2Fe-2S ferredoxin-like"/>
    <property type="match status" value="1"/>
</dbReference>
<dbReference type="CDD" id="cd00207">
    <property type="entry name" value="fer2"/>
    <property type="match status" value="1"/>
</dbReference>
<dbReference type="InterPro" id="IPR001041">
    <property type="entry name" value="2Fe-2S_ferredoxin-type"/>
</dbReference>
<evidence type="ECO:0000313" key="8">
    <source>
        <dbReference type="EMBL" id="MDR6238729.1"/>
    </source>
</evidence>
<proteinExistence type="inferred from homology"/>
<evidence type="ECO:0000256" key="1">
    <source>
        <dbReference type="ARBA" id="ARBA00010914"/>
    </source>
</evidence>
<keyword evidence="9" id="KW-1185">Reference proteome</keyword>
<dbReference type="GO" id="GO:0046872">
    <property type="term" value="F:metal ion binding"/>
    <property type="evidence" value="ECO:0007669"/>
    <property type="project" value="UniProtKB-KW"/>
</dbReference>
<keyword evidence="5" id="KW-0411">Iron-sulfur</keyword>
<evidence type="ECO:0000256" key="6">
    <source>
        <dbReference type="ARBA" id="ARBA00034078"/>
    </source>
</evidence>
<dbReference type="GO" id="GO:0140647">
    <property type="term" value="P:P450-containing electron transport chain"/>
    <property type="evidence" value="ECO:0007669"/>
    <property type="project" value="InterPro"/>
</dbReference>
<accession>A0AAE3XP75</accession>
<evidence type="ECO:0000256" key="2">
    <source>
        <dbReference type="ARBA" id="ARBA00022714"/>
    </source>
</evidence>
<dbReference type="PANTHER" id="PTHR23426:SF65">
    <property type="entry name" value="FERREDOXIN-2, MITOCHONDRIAL"/>
    <property type="match status" value="1"/>
</dbReference>
<feature type="domain" description="2Fe-2S ferredoxin-type" evidence="7">
    <location>
        <begin position="3"/>
        <end position="65"/>
    </location>
</feature>
<dbReference type="InterPro" id="IPR036010">
    <property type="entry name" value="2Fe-2S_ferredoxin-like_sf"/>
</dbReference>
<dbReference type="Pfam" id="PF00111">
    <property type="entry name" value="Fer2"/>
    <property type="match status" value="1"/>
</dbReference>
<sequence length="89" mass="10162">MKILRIIHENFIDWLHSCGGKGKCTSCKMNVLEGKELLNPPTDFEIKCLSRGLLIDSQRLACSCHFENDGNLVISVPRDTQMKHLVYEE</sequence>
<dbReference type="InterPro" id="IPR012675">
    <property type="entry name" value="Beta-grasp_dom_sf"/>
</dbReference>
<protein>
    <submittedName>
        <fullName evidence="8">2Fe-2S ferredoxin</fullName>
    </submittedName>
</protein>
<evidence type="ECO:0000256" key="5">
    <source>
        <dbReference type="ARBA" id="ARBA00023014"/>
    </source>
</evidence>
<evidence type="ECO:0000256" key="4">
    <source>
        <dbReference type="ARBA" id="ARBA00023004"/>
    </source>
</evidence>
<comment type="caution">
    <text evidence="8">The sequence shown here is derived from an EMBL/GenBank/DDBJ whole genome shotgun (WGS) entry which is preliminary data.</text>
</comment>
<dbReference type="Proteomes" id="UP001185092">
    <property type="component" value="Unassembled WGS sequence"/>
</dbReference>
<dbReference type="EMBL" id="JAVDQD010000002">
    <property type="protein sequence ID" value="MDR6238729.1"/>
    <property type="molecule type" value="Genomic_DNA"/>
</dbReference>
<comment type="similarity">
    <text evidence="1">Belongs to the adrenodoxin/putidaredoxin family.</text>
</comment>
<reference evidence="8" key="1">
    <citation type="submission" date="2023-07" db="EMBL/GenBank/DDBJ databases">
        <title>Genomic Encyclopedia of Type Strains, Phase IV (KMG-IV): sequencing the most valuable type-strain genomes for metagenomic binning, comparative biology and taxonomic classification.</title>
        <authorList>
            <person name="Goeker M."/>
        </authorList>
    </citation>
    <scope>NUCLEOTIDE SEQUENCE</scope>
    <source>
        <strain evidence="8">DSM 26174</strain>
    </source>
</reference>
<gene>
    <name evidence="8" type="ORF">HNQ88_001766</name>
</gene>